<feature type="region of interest" description="Disordered" evidence="1">
    <location>
        <begin position="1"/>
        <end position="128"/>
    </location>
</feature>
<reference evidence="2" key="1">
    <citation type="submission" date="2023-03" db="EMBL/GenBank/DDBJ databases">
        <title>Massive genome expansion in bonnet fungi (Mycena s.s.) driven by repeated elements and novel gene families across ecological guilds.</title>
        <authorList>
            <consortium name="Lawrence Berkeley National Laboratory"/>
            <person name="Harder C.B."/>
            <person name="Miyauchi S."/>
            <person name="Viragh M."/>
            <person name="Kuo A."/>
            <person name="Thoen E."/>
            <person name="Andreopoulos B."/>
            <person name="Lu D."/>
            <person name="Skrede I."/>
            <person name="Drula E."/>
            <person name="Henrissat B."/>
            <person name="Morin E."/>
            <person name="Kohler A."/>
            <person name="Barry K."/>
            <person name="LaButti K."/>
            <person name="Morin E."/>
            <person name="Salamov A."/>
            <person name="Lipzen A."/>
            <person name="Mereny Z."/>
            <person name="Hegedus B."/>
            <person name="Baldrian P."/>
            <person name="Stursova M."/>
            <person name="Weitz H."/>
            <person name="Taylor A."/>
            <person name="Grigoriev I.V."/>
            <person name="Nagy L.G."/>
            <person name="Martin F."/>
            <person name="Kauserud H."/>
        </authorList>
    </citation>
    <scope>NUCLEOTIDE SEQUENCE</scope>
    <source>
        <strain evidence="2">CBHHK182m</strain>
    </source>
</reference>
<evidence type="ECO:0000313" key="2">
    <source>
        <dbReference type="EMBL" id="KAJ7728764.1"/>
    </source>
</evidence>
<feature type="compositionally biased region" description="Basic residues" evidence="1">
    <location>
        <begin position="43"/>
        <end position="52"/>
    </location>
</feature>
<dbReference type="AlphaFoldDB" id="A0AAD7MRI5"/>
<feature type="compositionally biased region" description="Basic residues" evidence="1">
    <location>
        <begin position="98"/>
        <end position="109"/>
    </location>
</feature>
<comment type="caution">
    <text evidence="2">The sequence shown here is derived from an EMBL/GenBank/DDBJ whole genome shotgun (WGS) entry which is preliminary data.</text>
</comment>
<dbReference type="EMBL" id="JARKIB010000170">
    <property type="protein sequence ID" value="KAJ7728764.1"/>
    <property type="molecule type" value="Genomic_DNA"/>
</dbReference>
<feature type="non-terminal residue" evidence="2">
    <location>
        <position position="1"/>
    </location>
</feature>
<protein>
    <submittedName>
        <fullName evidence="2">Uncharacterized protein</fullName>
    </submittedName>
</protein>
<feature type="compositionally biased region" description="Polar residues" evidence="1">
    <location>
        <begin position="64"/>
        <end position="73"/>
    </location>
</feature>
<name>A0AAD7MRI5_9AGAR</name>
<dbReference type="Proteomes" id="UP001215598">
    <property type="component" value="Unassembled WGS sequence"/>
</dbReference>
<evidence type="ECO:0000313" key="3">
    <source>
        <dbReference type="Proteomes" id="UP001215598"/>
    </source>
</evidence>
<sequence>MVHRTCAKPSGRKTPAGKAYTNLKYRNGTRAEGRHWGHEARPAKSRYHRARGGQRAPPKGATTPALQCQSPSRPQRARERTKGCTLRTSPKVVDRGQSVKKRRARRAYRTGKAGARTQRRAARAHGATEIETRSLAPKKYARKTVKAATPHKAV</sequence>
<feature type="compositionally biased region" description="Basic and acidic residues" evidence="1">
    <location>
        <begin position="29"/>
        <end position="42"/>
    </location>
</feature>
<proteinExistence type="predicted"/>
<keyword evidence="3" id="KW-1185">Reference proteome</keyword>
<evidence type="ECO:0000256" key="1">
    <source>
        <dbReference type="SAM" id="MobiDB-lite"/>
    </source>
</evidence>
<accession>A0AAD7MRI5</accession>
<organism evidence="2 3">
    <name type="scientific">Mycena metata</name>
    <dbReference type="NCBI Taxonomy" id="1033252"/>
    <lineage>
        <taxon>Eukaryota</taxon>
        <taxon>Fungi</taxon>
        <taxon>Dikarya</taxon>
        <taxon>Basidiomycota</taxon>
        <taxon>Agaricomycotina</taxon>
        <taxon>Agaricomycetes</taxon>
        <taxon>Agaricomycetidae</taxon>
        <taxon>Agaricales</taxon>
        <taxon>Marasmiineae</taxon>
        <taxon>Mycenaceae</taxon>
        <taxon>Mycena</taxon>
    </lineage>
</organism>
<gene>
    <name evidence="2" type="ORF">B0H16DRAFT_1588314</name>
</gene>